<sequence>MARRGADGLDWRKAGFAATAIGLNAGAVAGPRAPALSCDAPHRLSPDARRRCEDRWAGAEAVPVIRGTGDAGRDAAFARQGARRLAAWEAQRADPPRVDRSCENPNPVAGCADVDIRIDLFSSRDGFLPNLRKRRE</sequence>
<reference evidence="1" key="1">
    <citation type="submission" date="2023-03" db="EMBL/GenBank/DDBJ databases">
        <title>Andean soil-derived lignocellulolytic bacterial consortium as a source of novel taxa and putative plastic-active enzymes.</title>
        <authorList>
            <person name="Diaz-Garcia L."/>
            <person name="Chuvochina M."/>
            <person name="Feuerriegel G."/>
            <person name="Bunk B."/>
            <person name="Sproer C."/>
            <person name="Streit W.R."/>
            <person name="Rodriguez L.M."/>
            <person name="Overmann J."/>
            <person name="Jimenez D.J."/>
        </authorList>
    </citation>
    <scope>NUCLEOTIDE SEQUENCE</scope>
    <source>
        <strain evidence="1">MAG 833</strain>
    </source>
</reference>
<organism evidence="1 2">
    <name type="scientific">Candidatus Brevundimonas colombiensis</name>
    <dbReference type="NCBI Taxonomy" id="3121376"/>
    <lineage>
        <taxon>Bacteria</taxon>
        <taxon>Pseudomonadati</taxon>
        <taxon>Pseudomonadota</taxon>
        <taxon>Alphaproteobacteria</taxon>
        <taxon>Caulobacterales</taxon>
        <taxon>Caulobacteraceae</taxon>
        <taxon>Brevundimonas</taxon>
    </lineage>
</organism>
<evidence type="ECO:0000313" key="1">
    <source>
        <dbReference type="EMBL" id="WEK38976.1"/>
    </source>
</evidence>
<proteinExistence type="predicted"/>
<dbReference type="AlphaFoldDB" id="A0AAJ6BKX7"/>
<name>A0AAJ6BKX7_9CAUL</name>
<gene>
    <name evidence="1" type="ORF">P0Y50_10500</name>
</gene>
<dbReference type="EMBL" id="CP119326">
    <property type="protein sequence ID" value="WEK38976.1"/>
    <property type="molecule type" value="Genomic_DNA"/>
</dbReference>
<evidence type="ECO:0000313" key="2">
    <source>
        <dbReference type="Proteomes" id="UP001213664"/>
    </source>
</evidence>
<accession>A0AAJ6BKX7</accession>
<dbReference type="Proteomes" id="UP001213664">
    <property type="component" value="Chromosome"/>
</dbReference>
<protein>
    <submittedName>
        <fullName evidence="1">Uncharacterized protein</fullName>
    </submittedName>
</protein>